<evidence type="ECO:0000256" key="1">
    <source>
        <dbReference type="ARBA" id="ARBA00023125"/>
    </source>
</evidence>
<evidence type="ECO:0000256" key="2">
    <source>
        <dbReference type="ARBA" id="ARBA00023242"/>
    </source>
</evidence>
<evidence type="ECO:0000313" key="6">
    <source>
        <dbReference type="Proteomes" id="UP000308730"/>
    </source>
</evidence>
<keyword evidence="2" id="KW-0539">Nucleus</keyword>
<protein>
    <recommendedName>
        <fullName evidence="4">BHLH domain-containing protein</fullName>
    </recommendedName>
</protein>
<dbReference type="EMBL" id="SGPM01000004">
    <property type="protein sequence ID" value="THH33697.1"/>
    <property type="molecule type" value="Genomic_DNA"/>
</dbReference>
<feature type="compositionally biased region" description="Basic and acidic residues" evidence="3">
    <location>
        <begin position="118"/>
        <end position="131"/>
    </location>
</feature>
<keyword evidence="1" id="KW-0238">DNA-binding</keyword>
<dbReference type="InterPro" id="IPR040106">
    <property type="entry name" value="Esc1_bHLHzip"/>
</dbReference>
<dbReference type="InterPro" id="IPR011598">
    <property type="entry name" value="bHLH_dom"/>
</dbReference>
<accession>A0A4S4N664</accession>
<feature type="compositionally biased region" description="Polar residues" evidence="3">
    <location>
        <begin position="20"/>
        <end position="30"/>
    </location>
</feature>
<dbReference type="PANTHER" id="PTHR10328">
    <property type="entry name" value="PROTEIN MAX MYC-ASSOCIATED FACTOR X"/>
    <property type="match status" value="1"/>
</dbReference>
<dbReference type="Pfam" id="PF00010">
    <property type="entry name" value="HLH"/>
    <property type="match status" value="1"/>
</dbReference>
<dbReference type="CDD" id="cd19690">
    <property type="entry name" value="bHLHzip_spESC1_like"/>
    <property type="match status" value="1"/>
</dbReference>
<dbReference type="GO" id="GO:0003677">
    <property type="term" value="F:DNA binding"/>
    <property type="evidence" value="ECO:0007669"/>
    <property type="project" value="UniProtKB-KW"/>
</dbReference>
<feature type="compositionally biased region" description="Basic and acidic residues" evidence="3">
    <location>
        <begin position="154"/>
        <end position="172"/>
    </location>
</feature>
<feature type="region of interest" description="Disordered" evidence="3">
    <location>
        <begin position="505"/>
        <end position="597"/>
    </location>
</feature>
<dbReference type="GO" id="GO:0046983">
    <property type="term" value="F:protein dimerization activity"/>
    <property type="evidence" value="ECO:0007669"/>
    <property type="project" value="InterPro"/>
</dbReference>
<dbReference type="Gene3D" id="4.10.280.10">
    <property type="entry name" value="Helix-loop-helix DNA-binding domain"/>
    <property type="match status" value="1"/>
</dbReference>
<feature type="compositionally biased region" description="Basic residues" evidence="3">
    <location>
        <begin position="379"/>
        <end position="389"/>
    </location>
</feature>
<sequence length="597" mass="63596">MNTFTGLSPDPAARGPPEPASTTQHGNSQKTSSASSTSAAAATAAVFPLAPLEFLQNQRRGSITDPSLHAARPSNPSLPPLQISAQSRPSPAFSPESNILPHIRSFLRSPSPDSVEEYTGHRDAPRDERSRGAVILIPSVVPGADGHTAPFQDTRMEVDEQHPPYETQDRASPESSEVNGRRASFAGMKRKMSPDRGSATPGDIDPQLVGHSVSNEPESEEPAQKRRSLVLDATRLGHLSINDRRNSLEGRTGGGQQWWSNEAREQPQPPPSGAGNVNPGLANTPMTGYSTPSSGMPGDSPHGHPPAGINATFAWPANTQADPVHVHPPGQNEANASMANNNPPYDPLAMMPQQPFSSDRRLSQDNMSTPSSAGPTRSRTTRSRPSSRNRRAEEGSASTSGNVMQDDGASTSQLQSLSGKDSGGTPYSRSPELRVSHKLAERKRRKEMKDLFDELRDQLPADRGMKASKWEILSKAIDFIATLKQSHGEMSREIDMLRHEVESVRQGIPPFPPGGAPPMYHPPPVGVQPFPPPPPGAAPNAHPVGPHPGPPQQPPQPPHSRPDSSQNAYPPAAGQSAPPPQANGNGNGDAARTDPPS</sequence>
<dbReference type="AlphaFoldDB" id="A0A4S4N664"/>
<feature type="compositionally biased region" description="Polar residues" evidence="3">
    <location>
        <begin position="332"/>
        <end position="343"/>
    </location>
</feature>
<organism evidence="5 6">
    <name type="scientific">Antrodiella citrinella</name>
    <dbReference type="NCBI Taxonomy" id="2447956"/>
    <lineage>
        <taxon>Eukaryota</taxon>
        <taxon>Fungi</taxon>
        <taxon>Dikarya</taxon>
        <taxon>Basidiomycota</taxon>
        <taxon>Agaricomycotina</taxon>
        <taxon>Agaricomycetes</taxon>
        <taxon>Polyporales</taxon>
        <taxon>Steccherinaceae</taxon>
        <taxon>Antrodiella</taxon>
    </lineage>
</organism>
<dbReference type="GO" id="GO:0003700">
    <property type="term" value="F:DNA-binding transcription factor activity"/>
    <property type="evidence" value="ECO:0007669"/>
    <property type="project" value="TreeGrafter"/>
</dbReference>
<feature type="compositionally biased region" description="Pro residues" evidence="3">
    <location>
        <begin position="509"/>
        <end position="537"/>
    </location>
</feature>
<reference evidence="5 6" key="1">
    <citation type="submission" date="2019-02" db="EMBL/GenBank/DDBJ databases">
        <title>Genome sequencing of the rare red list fungi Antrodiella citrinella (Flaviporus citrinellus).</title>
        <authorList>
            <person name="Buettner E."/>
            <person name="Kellner H."/>
        </authorList>
    </citation>
    <scope>NUCLEOTIDE SEQUENCE [LARGE SCALE GENOMIC DNA]</scope>
    <source>
        <strain evidence="5 6">DSM 108506</strain>
    </source>
</reference>
<dbReference type="SUPFAM" id="SSF47459">
    <property type="entry name" value="HLH, helix-loop-helix DNA-binding domain"/>
    <property type="match status" value="1"/>
</dbReference>
<dbReference type="GO" id="GO:0090575">
    <property type="term" value="C:RNA polymerase II transcription regulator complex"/>
    <property type="evidence" value="ECO:0007669"/>
    <property type="project" value="TreeGrafter"/>
</dbReference>
<evidence type="ECO:0000259" key="4">
    <source>
        <dbReference type="PROSITE" id="PS50888"/>
    </source>
</evidence>
<dbReference type="SMART" id="SM00353">
    <property type="entry name" value="HLH"/>
    <property type="match status" value="1"/>
</dbReference>
<dbReference type="InterPro" id="IPR036638">
    <property type="entry name" value="HLH_DNA-bd_sf"/>
</dbReference>
<comment type="caution">
    <text evidence="5">The sequence shown here is derived from an EMBL/GenBank/DDBJ whole genome shotgun (WGS) entry which is preliminary data.</text>
</comment>
<keyword evidence="6" id="KW-1185">Reference proteome</keyword>
<evidence type="ECO:0000313" key="5">
    <source>
        <dbReference type="EMBL" id="THH33697.1"/>
    </source>
</evidence>
<feature type="region of interest" description="Disordered" evidence="3">
    <location>
        <begin position="1"/>
        <end position="41"/>
    </location>
</feature>
<feature type="compositionally biased region" description="Polar residues" evidence="3">
    <location>
        <begin position="396"/>
        <end position="419"/>
    </location>
</feature>
<feature type="region of interest" description="Disordered" evidence="3">
    <location>
        <begin position="57"/>
        <end position="447"/>
    </location>
</feature>
<feature type="compositionally biased region" description="Pro residues" evidence="3">
    <location>
        <begin position="545"/>
        <end position="559"/>
    </location>
</feature>
<dbReference type="GO" id="GO:0045944">
    <property type="term" value="P:positive regulation of transcription by RNA polymerase II"/>
    <property type="evidence" value="ECO:0007669"/>
    <property type="project" value="TreeGrafter"/>
</dbReference>
<dbReference type="OrthoDB" id="8964853at2759"/>
<feature type="compositionally biased region" description="Low complexity" evidence="3">
    <location>
        <begin position="368"/>
        <end position="378"/>
    </location>
</feature>
<feature type="compositionally biased region" description="Polar residues" evidence="3">
    <location>
        <begin position="284"/>
        <end position="294"/>
    </location>
</feature>
<feature type="compositionally biased region" description="Low complexity" evidence="3">
    <location>
        <begin position="31"/>
        <end position="41"/>
    </location>
</feature>
<feature type="domain" description="BHLH" evidence="4">
    <location>
        <begin position="432"/>
        <end position="483"/>
    </location>
</feature>
<evidence type="ECO:0000256" key="3">
    <source>
        <dbReference type="SAM" id="MobiDB-lite"/>
    </source>
</evidence>
<dbReference type="Proteomes" id="UP000308730">
    <property type="component" value="Unassembled WGS sequence"/>
</dbReference>
<proteinExistence type="predicted"/>
<dbReference type="PROSITE" id="PS50888">
    <property type="entry name" value="BHLH"/>
    <property type="match status" value="1"/>
</dbReference>
<gene>
    <name evidence="5" type="ORF">EUX98_g613</name>
</gene>
<name>A0A4S4N664_9APHY</name>
<dbReference type="PANTHER" id="PTHR10328:SF15">
    <property type="entry name" value="BHLH TRANSCRIPTION FACTOR"/>
    <property type="match status" value="1"/>
</dbReference>